<evidence type="ECO:0000256" key="1">
    <source>
        <dbReference type="ARBA" id="ARBA00005474"/>
    </source>
</evidence>
<dbReference type="InterPro" id="IPR004883">
    <property type="entry name" value="LOB"/>
</dbReference>
<feature type="domain" description="LOB" evidence="3">
    <location>
        <begin position="60"/>
        <end position="161"/>
    </location>
</feature>
<reference evidence="4" key="1">
    <citation type="submission" date="2024-10" db="EMBL/GenBank/DDBJ databases">
        <authorList>
            <person name="Ryan C."/>
        </authorList>
    </citation>
    <scope>NUCLEOTIDE SEQUENCE [LARGE SCALE GENOMIC DNA]</scope>
</reference>
<comment type="similarity">
    <text evidence="1">Belongs to the LOB domain-containing protein family.</text>
</comment>
<proteinExistence type="inferred from homology"/>
<organism evidence="4 5">
    <name type="scientific">Urochloa decumbens</name>
    <dbReference type="NCBI Taxonomy" id="240449"/>
    <lineage>
        <taxon>Eukaryota</taxon>
        <taxon>Viridiplantae</taxon>
        <taxon>Streptophyta</taxon>
        <taxon>Embryophyta</taxon>
        <taxon>Tracheophyta</taxon>
        <taxon>Spermatophyta</taxon>
        <taxon>Magnoliopsida</taxon>
        <taxon>Liliopsida</taxon>
        <taxon>Poales</taxon>
        <taxon>Poaceae</taxon>
        <taxon>PACMAD clade</taxon>
        <taxon>Panicoideae</taxon>
        <taxon>Panicodae</taxon>
        <taxon>Paniceae</taxon>
        <taxon>Melinidinae</taxon>
        <taxon>Urochloa</taxon>
    </lineage>
</organism>
<name>A0ABC9G7Q6_9POAL</name>
<feature type="compositionally biased region" description="Polar residues" evidence="2">
    <location>
        <begin position="14"/>
        <end position="23"/>
    </location>
</feature>
<dbReference type="PANTHER" id="PTHR31301">
    <property type="entry name" value="LOB DOMAIN-CONTAINING PROTEIN 4-RELATED"/>
    <property type="match status" value="1"/>
</dbReference>
<feature type="region of interest" description="Disordered" evidence="2">
    <location>
        <begin position="1"/>
        <end position="59"/>
    </location>
</feature>
<keyword evidence="5" id="KW-1185">Reference proteome</keyword>
<dbReference type="Proteomes" id="UP001497457">
    <property type="component" value="Chromosome 8b"/>
</dbReference>
<sequence length="378" mass="38985">MSTSSNPHLRLHVDTTTTSSNTHGSAASPGSGSSSHSSRSPASSGAGGGPGPGGGQNQSQACAACKYQRRKCNPDCPLAPYFPADQQRRFLNAHRLFGVSKIQKTLQRIDPERVPDAMRTLVFQSDARAADPVGGCVAIIENLQKQIARAELELAYVNHQIAIYRQAAAAADPLAGGPAADMMILPAAGAATAAAGQDNVVSLGALYAAAGGQEPVLTPAGGGLVFHGQNHHPPPQQLYNYFCYGDGAAAGDEATSSDGSVQQQYGFAGDAAASVVKMNGSPAALGEQLEQQCRVEAAAFVDAFDVKPRAAMQPPLAVGRHGPAAGGLMHRREEKLGAGLKKHGDADDIDQHMEEPAEITTAAAAPPCQLELGFSSSF</sequence>
<accession>A0ABC9G7Q6</accession>
<dbReference type="Pfam" id="PF03195">
    <property type="entry name" value="LOB"/>
    <property type="match status" value="1"/>
</dbReference>
<evidence type="ECO:0000256" key="2">
    <source>
        <dbReference type="SAM" id="MobiDB-lite"/>
    </source>
</evidence>
<protein>
    <recommendedName>
        <fullName evidence="3">LOB domain-containing protein</fullName>
    </recommendedName>
</protein>
<dbReference type="EMBL" id="OZ075118">
    <property type="protein sequence ID" value="CAL5088639.1"/>
    <property type="molecule type" value="Genomic_DNA"/>
</dbReference>
<gene>
    <name evidence="4" type="ORF">URODEC1_LOCUS112937</name>
</gene>
<evidence type="ECO:0000313" key="5">
    <source>
        <dbReference type="Proteomes" id="UP001497457"/>
    </source>
</evidence>
<feature type="compositionally biased region" description="Low complexity" evidence="2">
    <location>
        <begin position="24"/>
        <end position="44"/>
    </location>
</feature>
<feature type="compositionally biased region" description="Gly residues" evidence="2">
    <location>
        <begin position="45"/>
        <end position="56"/>
    </location>
</feature>
<dbReference type="PROSITE" id="PS50891">
    <property type="entry name" value="LOB"/>
    <property type="match status" value="1"/>
</dbReference>
<dbReference type="PANTHER" id="PTHR31301:SF186">
    <property type="entry name" value="OS09G0364100 PROTEIN"/>
    <property type="match status" value="1"/>
</dbReference>
<evidence type="ECO:0000313" key="4">
    <source>
        <dbReference type="EMBL" id="CAL5088639.1"/>
    </source>
</evidence>
<dbReference type="AlphaFoldDB" id="A0ABC9G7Q6"/>
<evidence type="ECO:0000259" key="3">
    <source>
        <dbReference type="PROSITE" id="PS50891"/>
    </source>
</evidence>